<evidence type="ECO:0000256" key="2">
    <source>
        <dbReference type="ARBA" id="ARBA00022475"/>
    </source>
</evidence>
<keyword evidence="2" id="KW-1003">Cell membrane</keyword>
<dbReference type="SUPFAM" id="SSF52540">
    <property type="entry name" value="P-loop containing nucleoside triphosphate hydrolases"/>
    <property type="match status" value="1"/>
</dbReference>
<keyword evidence="4 6" id="KW-0067">ATP-binding</keyword>
<dbReference type="PROSITE" id="PS50893">
    <property type="entry name" value="ABC_TRANSPORTER_2"/>
    <property type="match status" value="1"/>
</dbReference>
<dbReference type="GO" id="GO:0005524">
    <property type="term" value="F:ATP binding"/>
    <property type="evidence" value="ECO:0007669"/>
    <property type="project" value="UniProtKB-KW"/>
</dbReference>
<dbReference type="InterPro" id="IPR032823">
    <property type="entry name" value="BCA_ABC_TP_C"/>
</dbReference>
<evidence type="ECO:0000313" key="6">
    <source>
        <dbReference type="EMBL" id="MDM0046577.1"/>
    </source>
</evidence>
<dbReference type="PANTHER" id="PTHR45772:SF2">
    <property type="entry name" value="ABC TRANSPORTER ATP-BINDING PROTEIN"/>
    <property type="match status" value="1"/>
</dbReference>
<dbReference type="InterPro" id="IPR051120">
    <property type="entry name" value="ABC_AA/LPS_Transport"/>
</dbReference>
<dbReference type="Pfam" id="PF12399">
    <property type="entry name" value="BCA_ABC_TP_C"/>
    <property type="match status" value="1"/>
</dbReference>
<dbReference type="Gene3D" id="3.40.50.300">
    <property type="entry name" value="P-loop containing nucleotide triphosphate hydrolases"/>
    <property type="match status" value="1"/>
</dbReference>
<proteinExistence type="predicted"/>
<keyword evidence="1" id="KW-0813">Transport</keyword>
<evidence type="ECO:0000259" key="5">
    <source>
        <dbReference type="PROSITE" id="PS50893"/>
    </source>
</evidence>
<organism evidence="6 7">
    <name type="scientific">Variovorax dokdonensis</name>
    <dbReference type="NCBI Taxonomy" id="344883"/>
    <lineage>
        <taxon>Bacteria</taxon>
        <taxon>Pseudomonadati</taxon>
        <taxon>Pseudomonadota</taxon>
        <taxon>Betaproteobacteria</taxon>
        <taxon>Burkholderiales</taxon>
        <taxon>Comamonadaceae</taxon>
        <taxon>Variovorax</taxon>
    </lineage>
</organism>
<evidence type="ECO:0000313" key="7">
    <source>
        <dbReference type="Proteomes" id="UP001174908"/>
    </source>
</evidence>
<dbReference type="EMBL" id="JASZYV010000004">
    <property type="protein sequence ID" value="MDM0046577.1"/>
    <property type="molecule type" value="Genomic_DNA"/>
</dbReference>
<dbReference type="PANTHER" id="PTHR45772">
    <property type="entry name" value="CONSERVED COMPONENT OF ABC TRANSPORTER FOR NATURAL AMINO ACIDS-RELATED"/>
    <property type="match status" value="1"/>
</dbReference>
<sequence length="257" mass="27849">MNALETQGLGIRFGAFQAVADVNLSLEPGARQALIGPNGAGKTTLINLLTGIYKPSSGSIRMNGQDITAMPADRRARQGLARTFQINTLFPSLTPLLSVVLAIHEREGQGATWWRPYRRSTAAFDEAHALLARLRLDALANLPVAELAYGKQRLLEIALALAARPRILLLDEPAAGVPEDESAELFDVIADLPQDISVLFIEHDMNLVFKFARRISVLVAGRILTEGTPAEIGRDPRVREVYLGTAHVNAIHGAAHV</sequence>
<dbReference type="InterPro" id="IPR003439">
    <property type="entry name" value="ABC_transporter-like_ATP-bd"/>
</dbReference>
<reference evidence="6" key="1">
    <citation type="submission" date="2023-06" db="EMBL/GenBank/DDBJ databases">
        <authorList>
            <person name="Jiang Y."/>
            <person name="Liu Q."/>
        </authorList>
    </citation>
    <scope>NUCLEOTIDE SEQUENCE</scope>
    <source>
        <strain evidence="6">CGMCC 1.12089</strain>
    </source>
</reference>
<comment type="caution">
    <text evidence="6">The sequence shown here is derived from an EMBL/GenBank/DDBJ whole genome shotgun (WGS) entry which is preliminary data.</text>
</comment>
<evidence type="ECO:0000256" key="1">
    <source>
        <dbReference type="ARBA" id="ARBA00022448"/>
    </source>
</evidence>
<keyword evidence="2" id="KW-0472">Membrane</keyword>
<dbReference type="RefSeq" id="WP_286661701.1">
    <property type="nucleotide sequence ID" value="NZ_JASZYV010000004.1"/>
</dbReference>
<gene>
    <name evidence="6" type="ORF">QTH91_18960</name>
</gene>
<protein>
    <submittedName>
        <fullName evidence="6">ABC transporter ATP-binding protein</fullName>
    </submittedName>
</protein>
<feature type="domain" description="ABC transporter" evidence="5">
    <location>
        <begin position="4"/>
        <end position="245"/>
    </location>
</feature>
<dbReference type="Pfam" id="PF00005">
    <property type="entry name" value="ABC_tran"/>
    <property type="match status" value="1"/>
</dbReference>
<accession>A0ABT7NF46</accession>
<dbReference type="InterPro" id="IPR003593">
    <property type="entry name" value="AAA+_ATPase"/>
</dbReference>
<dbReference type="Proteomes" id="UP001174908">
    <property type="component" value="Unassembled WGS sequence"/>
</dbReference>
<keyword evidence="7" id="KW-1185">Reference proteome</keyword>
<dbReference type="SMART" id="SM00382">
    <property type="entry name" value="AAA"/>
    <property type="match status" value="1"/>
</dbReference>
<dbReference type="InterPro" id="IPR027417">
    <property type="entry name" value="P-loop_NTPase"/>
</dbReference>
<evidence type="ECO:0000256" key="4">
    <source>
        <dbReference type="ARBA" id="ARBA00022840"/>
    </source>
</evidence>
<keyword evidence="3" id="KW-0547">Nucleotide-binding</keyword>
<evidence type="ECO:0000256" key="3">
    <source>
        <dbReference type="ARBA" id="ARBA00022741"/>
    </source>
</evidence>
<dbReference type="CDD" id="cd03219">
    <property type="entry name" value="ABC_Mj1267_LivG_branched"/>
    <property type="match status" value="1"/>
</dbReference>
<name>A0ABT7NF46_9BURK</name>